<organism evidence="2 3">
    <name type="scientific">Cryptococcus floricola</name>
    <dbReference type="NCBI Taxonomy" id="2591691"/>
    <lineage>
        <taxon>Eukaryota</taxon>
        <taxon>Fungi</taxon>
        <taxon>Dikarya</taxon>
        <taxon>Basidiomycota</taxon>
        <taxon>Agaricomycotina</taxon>
        <taxon>Tremellomycetes</taxon>
        <taxon>Tremellales</taxon>
        <taxon>Cryptococcaceae</taxon>
        <taxon>Cryptococcus</taxon>
    </lineage>
</organism>
<feature type="compositionally biased region" description="Basic and acidic residues" evidence="1">
    <location>
        <begin position="221"/>
        <end position="230"/>
    </location>
</feature>
<dbReference type="EMBL" id="NIDF01000083">
    <property type="protein sequence ID" value="TYJ53612.1"/>
    <property type="molecule type" value="Genomic_DNA"/>
</dbReference>
<feature type="region of interest" description="Disordered" evidence="1">
    <location>
        <begin position="1"/>
        <end position="140"/>
    </location>
</feature>
<name>A0A5D3AS23_9TREE</name>
<feature type="compositionally biased region" description="Basic and acidic residues" evidence="1">
    <location>
        <begin position="81"/>
        <end position="94"/>
    </location>
</feature>
<proteinExistence type="predicted"/>
<feature type="region of interest" description="Disordered" evidence="1">
    <location>
        <begin position="163"/>
        <end position="244"/>
    </location>
</feature>
<comment type="caution">
    <text evidence="2">The sequence shown here is derived from an EMBL/GenBank/DDBJ whole genome shotgun (WGS) entry which is preliminary data.</text>
</comment>
<accession>A0A5D3AS23</accession>
<gene>
    <name evidence="2" type="ORF">B9479_005760</name>
</gene>
<evidence type="ECO:0000256" key="1">
    <source>
        <dbReference type="SAM" id="MobiDB-lite"/>
    </source>
</evidence>
<dbReference type="AlphaFoldDB" id="A0A5D3AS23"/>
<evidence type="ECO:0000313" key="3">
    <source>
        <dbReference type="Proteomes" id="UP000322245"/>
    </source>
</evidence>
<keyword evidence="3" id="KW-1185">Reference proteome</keyword>
<feature type="compositionally biased region" description="Low complexity" evidence="1">
    <location>
        <begin position="126"/>
        <end position="135"/>
    </location>
</feature>
<protein>
    <submittedName>
        <fullName evidence="2">Uncharacterized protein</fullName>
    </submittedName>
</protein>
<evidence type="ECO:0000313" key="2">
    <source>
        <dbReference type="EMBL" id="TYJ53612.1"/>
    </source>
</evidence>
<reference evidence="2 3" key="1">
    <citation type="submission" date="2017-05" db="EMBL/GenBank/DDBJ databases">
        <title>The Genome Sequence of Tsuchiyaea wingfieldii DSM 27421.</title>
        <authorList>
            <person name="Cuomo C."/>
            <person name="Passer A."/>
            <person name="Billmyre B."/>
            <person name="Heitman J."/>
        </authorList>
    </citation>
    <scope>NUCLEOTIDE SEQUENCE [LARGE SCALE GENOMIC DNA]</scope>
    <source>
        <strain evidence="2 3">DSM 27421</strain>
    </source>
</reference>
<dbReference type="Proteomes" id="UP000322245">
    <property type="component" value="Unassembled WGS sequence"/>
</dbReference>
<sequence>MATHHPLPQPSLATPYKQHVTGLSHHMPSNSPYSAERFTVAPGSPSQMQSPRDHRHPPPSPDKMVMNRGRGQYGPQLGARESTEHGERQREKEPMLPPVARTRPRTQEPMVLQDESSVPPAPPPKTAATAPTTPASGGEQIPLSKRLFHALVNKPKLSKTWEKKSFTDELRSAPAALGESTRRERTGAEPGEGFASPRSRPTSLYASPADLASFRPLPLMMEERHHHSDSEVGDSARTAEGDRI</sequence>